<feature type="compositionally biased region" description="Basic residues" evidence="1">
    <location>
        <begin position="134"/>
        <end position="144"/>
    </location>
</feature>
<sequence length="558" mass="63469">MASKMKEQNLNITPIYSLPAPSHNSTSNIFSPTALSKPSFDIRPESSPALPSSSLYRRNHKEMALCGEYFTTNEEFHALPPALKRKYFSTLERLRFAQSSRSNALNDLPTQNTRRSSIADRRGLKISELEPRRRPSRRLKKKREHSISNSNDKSWFLSNYETFPETIKRKQFSREEQALLASRIREAVILDAADENLIIRRRSRRMASDPPVLSPSVRGSVFSGKFSGTRRRASMSSMADTFLDSFQWIDDESKLDLHLDDYHASIFPSLKSDRKPSFRRQMSISKLPFGRSSISSITPKSPNPTSPAFSTHSRSATSITGPRHAAKHKVNSSLSSIDPNATYYQDPEARLKLRVYLASPQKFDEIIEFGFPSMDAAMGAPEKENKPSRLISKRSSRDMLRRKASSPAFEHSFFNDDTASLFEDDKSMADSDAPITPLEYESGYPLQRSPFYYTGKPLADFQSGPNKIPSKQQDPYTQVMAGNREPTLRMTLTRQDLRDESAIYGWQSKEPLVMEDLENHRYPRGPMGGVDGWGPPVEKENGVVKRFWKRVKSQRKTS</sequence>
<feature type="compositionally biased region" description="Polar residues" evidence="1">
    <location>
        <begin position="306"/>
        <end position="320"/>
    </location>
</feature>
<accession>A0A4S8R1S7</accession>
<evidence type="ECO:0008006" key="4">
    <source>
        <dbReference type="Google" id="ProtNLM"/>
    </source>
</evidence>
<keyword evidence="3" id="KW-1185">Reference proteome</keyword>
<gene>
    <name evidence="2" type="ORF">BGAL_0170g00050</name>
</gene>
<dbReference type="EMBL" id="PQXL01000170">
    <property type="protein sequence ID" value="THV49975.1"/>
    <property type="molecule type" value="Genomic_DNA"/>
</dbReference>
<protein>
    <recommendedName>
        <fullName evidence="4">Mucin protein</fullName>
    </recommendedName>
</protein>
<feature type="region of interest" description="Disordered" evidence="1">
    <location>
        <begin position="102"/>
        <end position="146"/>
    </location>
</feature>
<feature type="compositionally biased region" description="Polar residues" evidence="1">
    <location>
        <begin position="102"/>
        <end position="116"/>
    </location>
</feature>
<dbReference type="Proteomes" id="UP000308671">
    <property type="component" value="Unassembled WGS sequence"/>
</dbReference>
<proteinExistence type="predicted"/>
<reference evidence="2 3" key="1">
    <citation type="submission" date="2017-12" db="EMBL/GenBank/DDBJ databases">
        <title>Comparative genomics of Botrytis spp.</title>
        <authorList>
            <person name="Valero-Jimenez C.A."/>
            <person name="Tapia P."/>
            <person name="Veloso J."/>
            <person name="Silva-Moreno E."/>
            <person name="Staats M."/>
            <person name="Valdes J.H."/>
            <person name="Van Kan J.A.L."/>
        </authorList>
    </citation>
    <scope>NUCLEOTIDE SEQUENCE [LARGE SCALE GENOMIC DNA]</scope>
    <source>
        <strain evidence="2 3">MUCL435</strain>
    </source>
</reference>
<dbReference type="OrthoDB" id="5380370at2759"/>
<dbReference type="AlphaFoldDB" id="A0A4S8R1S7"/>
<evidence type="ECO:0000256" key="1">
    <source>
        <dbReference type="SAM" id="MobiDB-lite"/>
    </source>
</evidence>
<evidence type="ECO:0000313" key="2">
    <source>
        <dbReference type="EMBL" id="THV49975.1"/>
    </source>
</evidence>
<organism evidence="2 3">
    <name type="scientific">Botrytis galanthina</name>
    <dbReference type="NCBI Taxonomy" id="278940"/>
    <lineage>
        <taxon>Eukaryota</taxon>
        <taxon>Fungi</taxon>
        <taxon>Dikarya</taxon>
        <taxon>Ascomycota</taxon>
        <taxon>Pezizomycotina</taxon>
        <taxon>Leotiomycetes</taxon>
        <taxon>Helotiales</taxon>
        <taxon>Sclerotiniaceae</taxon>
        <taxon>Botrytis</taxon>
    </lineage>
</organism>
<feature type="region of interest" description="Disordered" evidence="1">
    <location>
        <begin position="293"/>
        <end position="339"/>
    </location>
</feature>
<feature type="compositionally biased region" description="Basic and acidic residues" evidence="1">
    <location>
        <begin position="117"/>
        <end position="133"/>
    </location>
</feature>
<name>A0A4S8R1S7_9HELO</name>
<comment type="caution">
    <text evidence="2">The sequence shown here is derived from an EMBL/GenBank/DDBJ whole genome shotgun (WGS) entry which is preliminary data.</text>
</comment>
<evidence type="ECO:0000313" key="3">
    <source>
        <dbReference type="Proteomes" id="UP000308671"/>
    </source>
</evidence>